<dbReference type="Pfam" id="PF02271">
    <property type="entry name" value="UCR_14kD"/>
    <property type="match status" value="1"/>
</dbReference>
<accession>A0A421FVE3</accession>
<keyword evidence="5" id="KW-0999">Mitochondrion inner membrane</keyword>
<dbReference type="GO" id="GO:0045275">
    <property type="term" value="C:respiratory chain complex III"/>
    <property type="evidence" value="ECO:0007669"/>
    <property type="project" value="InterPro"/>
</dbReference>
<comment type="caution">
    <text evidence="10">The sequence shown here is derived from an EMBL/GenBank/DDBJ whole genome shotgun (WGS) entry which is preliminary data.</text>
</comment>
<comment type="similarity">
    <text evidence="2">Belongs to the UQCRB/QCR7 family.</text>
</comment>
<protein>
    <recommendedName>
        <fullName evidence="12">Cytochrome b-c1 complex subunit 7</fullName>
    </recommendedName>
</protein>
<dbReference type="PANTHER" id="PTHR28052">
    <property type="entry name" value="UPF0545 PROTEIN C22ORF39"/>
    <property type="match status" value="1"/>
</dbReference>
<dbReference type="InterPro" id="IPR021475">
    <property type="entry name" value="Pants/Emi1-like"/>
</dbReference>
<evidence type="ECO:0000256" key="2">
    <source>
        <dbReference type="ARBA" id="ARBA00008554"/>
    </source>
</evidence>
<dbReference type="GO" id="GO:0006122">
    <property type="term" value="P:mitochondrial electron transport, ubiquinol to cytochrome c"/>
    <property type="evidence" value="ECO:0007669"/>
    <property type="project" value="InterPro"/>
</dbReference>
<keyword evidence="8" id="KW-0472">Membrane</keyword>
<dbReference type="Pfam" id="PF11326">
    <property type="entry name" value="PANTS-like"/>
    <property type="match status" value="1"/>
</dbReference>
<gene>
    <name evidence="10" type="ORF">BBJ29_005461</name>
</gene>
<feature type="region of interest" description="Disordered" evidence="9">
    <location>
        <begin position="282"/>
        <end position="305"/>
    </location>
</feature>
<dbReference type="Gene3D" id="1.10.1090.10">
    <property type="entry name" value="Cytochrome b-c1 complex subunit 7"/>
    <property type="match status" value="1"/>
</dbReference>
<evidence type="ECO:0000256" key="6">
    <source>
        <dbReference type="ARBA" id="ARBA00022982"/>
    </source>
</evidence>
<keyword evidence="3" id="KW-0813">Transport</keyword>
<keyword evidence="7" id="KW-0496">Mitochondrion</keyword>
<organism evidence="10 11">
    <name type="scientific">Phytophthora kernoviae</name>
    <dbReference type="NCBI Taxonomy" id="325452"/>
    <lineage>
        <taxon>Eukaryota</taxon>
        <taxon>Sar</taxon>
        <taxon>Stramenopiles</taxon>
        <taxon>Oomycota</taxon>
        <taxon>Peronosporomycetes</taxon>
        <taxon>Peronosporales</taxon>
        <taxon>Peronosporaceae</taxon>
        <taxon>Phytophthora</taxon>
    </lineage>
</organism>
<evidence type="ECO:0000256" key="8">
    <source>
        <dbReference type="ARBA" id="ARBA00023136"/>
    </source>
</evidence>
<evidence type="ECO:0000256" key="1">
    <source>
        <dbReference type="ARBA" id="ARBA00004443"/>
    </source>
</evidence>
<sequence>MSLISKVAGLYQKSVSKSFGMYGLKYDDALVDTAAVQTALHWVTGEDYQSRTKRIARAADCSLKRSYLPDEIQAIQRPLDFYMSDKVVEAEKLAEERADLTRCNEDKHKQRSAAAISIAYLRAAAEKKKSRDREFARELFREETEFRKKITVKIEQANKMMTVLGSSKSFSSAPDREGAHMIRVQDPFFPFHSEALGADVMSDSNIERAARFLQEEDGEGSKKMSCRWFLDRSFYCVTPGNQMTHFYRHGRVDECKTTWKNMYLCYRSSMMNEDKREEFLKDTPLDASKPSHVADVWEQKETPGW</sequence>
<evidence type="ECO:0000313" key="11">
    <source>
        <dbReference type="Proteomes" id="UP000284657"/>
    </source>
</evidence>
<dbReference type="SUPFAM" id="SSF81524">
    <property type="entry name" value="14 kDa protein of cytochrome bc1 complex (Ubiquinol-cytochrome c reductase)"/>
    <property type="match status" value="1"/>
</dbReference>
<proteinExistence type="inferred from homology"/>
<evidence type="ECO:0008006" key="12">
    <source>
        <dbReference type="Google" id="ProtNLM"/>
    </source>
</evidence>
<keyword evidence="4" id="KW-0679">Respiratory chain</keyword>
<reference evidence="10 11" key="1">
    <citation type="submission" date="2018-07" db="EMBL/GenBank/DDBJ databases">
        <title>Genome sequencing of oomycete isolates from Chile give support for New Zealand origin for Phytophthora kernoviae and make available the first Nothophytophthora sp. genome.</title>
        <authorList>
            <person name="Studholme D.J."/>
            <person name="Sanfuentes E."/>
            <person name="Panda P."/>
            <person name="Hill R."/>
            <person name="Sambles C."/>
            <person name="Grant M."/>
            <person name="Williams N.M."/>
            <person name="Mcdougal R.L."/>
        </authorList>
    </citation>
    <scope>NUCLEOTIDE SEQUENCE [LARGE SCALE GENOMIC DNA]</scope>
    <source>
        <strain evidence="10">Chile7</strain>
    </source>
</reference>
<evidence type="ECO:0000256" key="5">
    <source>
        <dbReference type="ARBA" id="ARBA00022792"/>
    </source>
</evidence>
<name>A0A421FVE3_9STRA</name>
<evidence type="ECO:0000313" key="10">
    <source>
        <dbReference type="EMBL" id="RLN52533.1"/>
    </source>
</evidence>
<keyword evidence="6" id="KW-0249">Electron transport</keyword>
<evidence type="ECO:0000256" key="3">
    <source>
        <dbReference type="ARBA" id="ARBA00022448"/>
    </source>
</evidence>
<evidence type="ECO:0000256" key="4">
    <source>
        <dbReference type="ARBA" id="ARBA00022660"/>
    </source>
</evidence>
<dbReference type="InterPro" id="IPR003197">
    <property type="entry name" value="QCR7"/>
</dbReference>
<evidence type="ECO:0000256" key="9">
    <source>
        <dbReference type="SAM" id="MobiDB-lite"/>
    </source>
</evidence>
<dbReference type="PANTHER" id="PTHR28052:SF1">
    <property type="entry name" value="UPF0545 PROTEIN C22ORF39"/>
    <property type="match status" value="1"/>
</dbReference>
<dbReference type="InterPro" id="IPR036544">
    <property type="entry name" value="QCR7_sf"/>
</dbReference>
<evidence type="ECO:0000256" key="7">
    <source>
        <dbReference type="ARBA" id="ARBA00023128"/>
    </source>
</evidence>
<dbReference type="EMBL" id="MBAD02001677">
    <property type="protein sequence ID" value="RLN52533.1"/>
    <property type="molecule type" value="Genomic_DNA"/>
</dbReference>
<dbReference type="GO" id="GO:0005743">
    <property type="term" value="C:mitochondrial inner membrane"/>
    <property type="evidence" value="ECO:0007669"/>
    <property type="project" value="UniProtKB-SubCell"/>
</dbReference>
<comment type="subcellular location">
    <subcellularLocation>
        <location evidence="1">Mitochondrion inner membrane</location>
        <topology evidence="1">Peripheral membrane protein</topology>
        <orientation evidence="1">Matrix side</orientation>
    </subcellularLocation>
</comment>
<dbReference type="Proteomes" id="UP000284657">
    <property type="component" value="Unassembled WGS sequence"/>
</dbReference>
<dbReference type="AlphaFoldDB" id="A0A421FVE3"/>
<feature type="compositionally biased region" description="Basic and acidic residues" evidence="9">
    <location>
        <begin position="295"/>
        <end position="305"/>
    </location>
</feature>